<proteinExistence type="inferred from homology"/>
<dbReference type="SUPFAM" id="SSF51658">
    <property type="entry name" value="Xylose isomerase-like"/>
    <property type="match status" value="1"/>
</dbReference>
<dbReference type="NCBIfam" id="NF003818">
    <property type="entry name" value="PRK05409.1"/>
    <property type="match status" value="1"/>
</dbReference>
<accession>A0A840LAW1</accession>
<dbReference type="PANTHER" id="PTHR42194">
    <property type="entry name" value="UPF0276 PROTEIN HI_1600"/>
    <property type="match status" value="1"/>
</dbReference>
<dbReference type="PANTHER" id="PTHR42194:SF1">
    <property type="entry name" value="UPF0276 PROTEIN HI_1600"/>
    <property type="match status" value="1"/>
</dbReference>
<protein>
    <recommendedName>
        <fullName evidence="1">UPF0276 protein HNP55_001857</fullName>
    </recommendedName>
</protein>
<dbReference type="InterPro" id="IPR036237">
    <property type="entry name" value="Xyl_isomerase-like_sf"/>
</dbReference>
<dbReference type="Gene3D" id="3.20.20.150">
    <property type="entry name" value="Divalent-metal-dependent TIM barrel enzymes"/>
    <property type="match status" value="1"/>
</dbReference>
<dbReference type="Proteomes" id="UP000562027">
    <property type="component" value="Unassembled WGS sequence"/>
</dbReference>
<dbReference type="EMBL" id="JACHLP010000003">
    <property type="protein sequence ID" value="MBB4843338.1"/>
    <property type="molecule type" value="Genomic_DNA"/>
</dbReference>
<gene>
    <name evidence="2" type="ORF">HNP55_001857</name>
</gene>
<dbReference type="HAMAP" id="MF_00697">
    <property type="entry name" value="UPF0276"/>
    <property type="match status" value="1"/>
</dbReference>
<evidence type="ECO:0000313" key="2">
    <source>
        <dbReference type="EMBL" id="MBB4843338.1"/>
    </source>
</evidence>
<reference evidence="2 3" key="1">
    <citation type="submission" date="2020-08" db="EMBL/GenBank/DDBJ databases">
        <title>Functional genomics of gut bacteria from endangered species of beetles.</title>
        <authorList>
            <person name="Carlos-Shanley C."/>
        </authorList>
    </citation>
    <scope>NUCLEOTIDE SEQUENCE [LARGE SCALE GENOMIC DNA]</scope>
    <source>
        <strain evidence="2 3">S00239</strain>
    </source>
</reference>
<dbReference type="AlphaFoldDB" id="A0A840LAW1"/>
<name>A0A840LAW1_9BURK</name>
<dbReference type="InterPro" id="IPR007801">
    <property type="entry name" value="MbnB/TglH/ChrH"/>
</dbReference>
<keyword evidence="3" id="KW-1185">Reference proteome</keyword>
<comment type="caution">
    <text evidence="2">The sequence shown here is derived from an EMBL/GenBank/DDBJ whole genome shotgun (WGS) entry which is preliminary data.</text>
</comment>
<evidence type="ECO:0000313" key="3">
    <source>
        <dbReference type="Proteomes" id="UP000562027"/>
    </source>
</evidence>
<comment type="similarity">
    <text evidence="1">Belongs to the UPF0276 family.</text>
</comment>
<evidence type="ECO:0000256" key="1">
    <source>
        <dbReference type="HAMAP-Rule" id="MF_00697"/>
    </source>
</evidence>
<dbReference type="Pfam" id="PF05114">
    <property type="entry name" value="MbnB_TglH_ChrH"/>
    <property type="match status" value="1"/>
</dbReference>
<organism evidence="2 3">
    <name type="scientific">Roseateles oligotrophus</name>
    <dbReference type="NCBI Taxonomy" id="1769250"/>
    <lineage>
        <taxon>Bacteria</taxon>
        <taxon>Pseudomonadati</taxon>
        <taxon>Pseudomonadota</taxon>
        <taxon>Betaproteobacteria</taxon>
        <taxon>Burkholderiales</taxon>
        <taxon>Sphaerotilaceae</taxon>
        <taxon>Roseateles</taxon>
    </lineage>
</organism>
<sequence>MKPTLPTPPLNSALLQGFGLGLRTEHYADFGEALAPGLRPDWLEIISENYMVPGGKPLHHLDRIRRDYPMVMHGVSLSIGSSDPLDLDYLRDLKALARRVQPAWVSDHLCWTGVDHQNLHDLLPMPYTQAALAHLLPRIAQVQEILQRPLVLENVSSYVRFAADEMSEAEFVAELLRRSGCQLLLDVNNVYVSSRNHGFDPHAYIDRMPAGQVVQIHLAGHEDRGEMILDTHDAPVCEAVWQLYVYTLLRLGPKPTMIERDDKIPPLHELLQELNQARQLAAHALAQPRRSLSPKDLSPA</sequence>
<dbReference type="RefSeq" id="WP_184298495.1">
    <property type="nucleotide sequence ID" value="NZ_JACHLP010000003.1"/>
</dbReference>